<keyword evidence="1" id="KW-0812">Transmembrane</keyword>
<dbReference type="EMBL" id="QVLS01000001">
    <property type="protein sequence ID" value="RFP82696.1"/>
    <property type="molecule type" value="Genomic_DNA"/>
</dbReference>
<accession>A0A372EQ97</accession>
<evidence type="ECO:0000313" key="2">
    <source>
        <dbReference type="EMBL" id="RFP82696.1"/>
    </source>
</evidence>
<sequence>MEDALGVEGKGHRRDGVEQGLHGAAFWGRHRPGGASAWCRPGHPSRGLLRIKGMSAPQPTPDRRWQWSNVLWTQLAWFAAVLGAAHGVPAWGTLPALAVLLWHLRRAPRPRSEAVLMLLAAGLGTFADTLVLHQGVLAFASGQWSAALPPPWMSALWAVFATSLNVTLRWLHGRPLLAAALGAVAGPLAFLSGARLGAAQLLEPGVAMALLSLQWALVLPVLALCARRLDGVAAPAPSAGTTRTP</sequence>
<feature type="transmembrane region" description="Helical" evidence="1">
    <location>
        <begin position="152"/>
        <end position="171"/>
    </location>
</feature>
<feature type="transmembrane region" description="Helical" evidence="1">
    <location>
        <begin position="75"/>
        <end position="102"/>
    </location>
</feature>
<dbReference type="AlphaFoldDB" id="A0A372EQ97"/>
<organism evidence="2 3">
    <name type="scientific">Hydrogenophaga borbori</name>
    <dbReference type="NCBI Taxonomy" id="2294117"/>
    <lineage>
        <taxon>Bacteria</taxon>
        <taxon>Pseudomonadati</taxon>
        <taxon>Pseudomonadota</taxon>
        <taxon>Betaproteobacteria</taxon>
        <taxon>Burkholderiales</taxon>
        <taxon>Comamonadaceae</taxon>
        <taxon>Hydrogenophaga</taxon>
    </lineage>
</organism>
<keyword evidence="1" id="KW-1133">Transmembrane helix</keyword>
<dbReference type="Pfam" id="PF11086">
    <property type="entry name" value="DUF2878"/>
    <property type="match status" value="1"/>
</dbReference>
<feature type="transmembrane region" description="Helical" evidence="1">
    <location>
        <begin position="114"/>
        <end position="132"/>
    </location>
</feature>
<feature type="transmembrane region" description="Helical" evidence="1">
    <location>
        <begin position="206"/>
        <end position="226"/>
    </location>
</feature>
<keyword evidence="3" id="KW-1185">Reference proteome</keyword>
<proteinExistence type="predicted"/>
<dbReference type="InterPro" id="IPR021306">
    <property type="entry name" value="DUF2878"/>
</dbReference>
<evidence type="ECO:0000313" key="3">
    <source>
        <dbReference type="Proteomes" id="UP000261931"/>
    </source>
</evidence>
<comment type="caution">
    <text evidence="2">The sequence shown here is derived from an EMBL/GenBank/DDBJ whole genome shotgun (WGS) entry which is preliminary data.</text>
</comment>
<keyword evidence="1" id="KW-0472">Membrane</keyword>
<gene>
    <name evidence="2" type="ORF">DY262_02410</name>
</gene>
<name>A0A372EQ97_9BURK</name>
<evidence type="ECO:0000256" key="1">
    <source>
        <dbReference type="SAM" id="Phobius"/>
    </source>
</evidence>
<reference evidence="2 3" key="1">
    <citation type="submission" date="2018-08" db="EMBL/GenBank/DDBJ databases">
        <title>Hydrogenophaga sp. LA-38 isolated from sludge.</title>
        <authorList>
            <person name="Im W.-T."/>
        </authorList>
    </citation>
    <scope>NUCLEOTIDE SEQUENCE [LARGE SCALE GENOMIC DNA]</scope>
    <source>
        <strain evidence="2 3">LA-38</strain>
    </source>
</reference>
<feature type="transmembrane region" description="Helical" evidence="1">
    <location>
        <begin position="176"/>
        <end position="194"/>
    </location>
</feature>
<dbReference type="Proteomes" id="UP000261931">
    <property type="component" value="Unassembled WGS sequence"/>
</dbReference>
<protein>
    <submittedName>
        <fullName evidence="2">DUF2878 domain-containing protein</fullName>
    </submittedName>
</protein>